<keyword evidence="1" id="KW-0175">Coiled coil</keyword>
<evidence type="ECO:0000313" key="3">
    <source>
        <dbReference type="Proteomes" id="UP001165190"/>
    </source>
</evidence>
<protein>
    <submittedName>
        <fullName evidence="2">Uncharacterized protein</fullName>
    </submittedName>
</protein>
<dbReference type="Proteomes" id="UP001165190">
    <property type="component" value="Unassembled WGS sequence"/>
</dbReference>
<dbReference type="OrthoDB" id="1001109at2759"/>
<keyword evidence="3" id="KW-1185">Reference proteome</keyword>
<name>A0A9W7J9E5_HIBTR</name>
<dbReference type="AlphaFoldDB" id="A0A9W7J9E5"/>
<accession>A0A9W7J9E5</accession>
<organism evidence="2 3">
    <name type="scientific">Hibiscus trionum</name>
    <name type="common">Flower of an hour</name>
    <dbReference type="NCBI Taxonomy" id="183268"/>
    <lineage>
        <taxon>Eukaryota</taxon>
        <taxon>Viridiplantae</taxon>
        <taxon>Streptophyta</taxon>
        <taxon>Embryophyta</taxon>
        <taxon>Tracheophyta</taxon>
        <taxon>Spermatophyta</taxon>
        <taxon>Magnoliopsida</taxon>
        <taxon>eudicotyledons</taxon>
        <taxon>Gunneridae</taxon>
        <taxon>Pentapetalae</taxon>
        <taxon>rosids</taxon>
        <taxon>malvids</taxon>
        <taxon>Malvales</taxon>
        <taxon>Malvaceae</taxon>
        <taxon>Malvoideae</taxon>
        <taxon>Hibiscus</taxon>
    </lineage>
</organism>
<evidence type="ECO:0000313" key="2">
    <source>
        <dbReference type="EMBL" id="GMJ10732.1"/>
    </source>
</evidence>
<reference evidence="2" key="1">
    <citation type="submission" date="2023-05" db="EMBL/GenBank/DDBJ databases">
        <title>Genome and transcriptome analyses reveal genes involved in the formation of fine ridges on petal epidermal cells in Hibiscus trionum.</title>
        <authorList>
            <person name="Koshimizu S."/>
            <person name="Masuda S."/>
            <person name="Ishii T."/>
            <person name="Shirasu K."/>
            <person name="Hoshino A."/>
            <person name="Arita M."/>
        </authorList>
    </citation>
    <scope>NUCLEOTIDE SEQUENCE</scope>
    <source>
        <strain evidence="2">Hamamatsu line</strain>
    </source>
</reference>
<evidence type="ECO:0000256" key="1">
    <source>
        <dbReference type="SAM" id="Coils"/>
    </source>
</evidence>
<dbReference type="EMBL" id="BSYR01000057">
    <property type="protein sequence ID" value="GMJ10732.1"/>
    <property type="molecule type" value="Genomic_DNA"/>
</dbReference>
<feature type="coiled-coil region" evidence="1">
    <location>
        <begin position="5"/>
        <end position="46"/>
    </location>
</feature>
<gene>
    <name evidence="2" type="ORF">HRI_004742400</name>
</gene>
<comment type="caution">
    <text evidence="2">The sequence shown here is derived from an EMBL/GenBank/DDBJ whole genome shotgun (WGS) entry which is preliminary data.</text>
</comment>
<proteinExistence type="predicted"/>
<sequence>MDSRLSGLENEKNQLKFGMQSQEQEIERLRKGNSKAEEDLSTLQSQVWDRDCVVTEALVQEWEVAEHLQTLAIQADVLSLQTESKSNRGMKLAWLFKKIKIIGVKAKQYM</sequence>